<dbReference type="EMBL" id="JBHEZZ010000033">
    <property type="protein sequence ID" value="MFC1406773.1"/>
    <property type="molecule type" value="Genomic_DNA"/>
</dbReference>
<keyword evidence="2" id="KW-1185">Reference proteome</keyword>
<gene>
    <name evidence="1" type="ORF">ACEZDJ_36365</name>
</gene>
<organism evidence="1 2">
    <name type="scientific">Streptacidiphilus cavernicola</name>
    <dbReference type="NCBI Taxonomy" id="3342716"/>
    <lineage>
        <taxon>Bacteria</taxon>
        <taxon>Bacillati</taxon>
        <taxon>Actinomycetota</taxon>
        <taxon>Actinomycetes</taxon>
        <taxon>Kitasatosporales</taxon>
        <taxon>Streptomycetaceae</taxon>
        <taxon>Streptacidiphilus</taxon>
    </lineage>
</organism>
<evidence type="ECO:0000313" key="1">
    <source>
        <dbReference type="EMBL" id="MFC1406773.1"/>
    </source>
</evidence>
<reference evidence="1 2" key="1">
    <citation type="submission" date="2024-09" db="EMBL/GenBank/DDBJ databases">
        <authorList>
            <person name="Lee S.D."/>
        </authorList>
    </citation>
    <scope>NUCLEOTIDE SEQUENCE [LARGE SCALE GENOMIC DNA]</scope>
    <source>
        <strain evidence="1 2">N1-5</strain>
    </source>
</reference>
<protein>
    <submittedName>
        <fullName evidence="1">Uncharacterized protein</fullName>
    </submittedName>
</protein>
<evidence type="ECO:0000313" key="2">
    <source>
        <dbReference type="Proteomes" id="UP001592528"/>
    </source>
</evidence>
<dbReference type="RefSeq" id="WP_030266395.1">
    <property type="nucleotide sequence ID" value="NZ_JBHEZZ010000033.1"/>
</dbReference>
<comment type="caution">
    <text evidence="1">The sequence shown here is derived from an EMBL/GenBank/DDBJ whole genome shotgun (WGS) entry which is preliminary data.</text>
</comment>
<dbReference type="Proteomes" id="UP001592528">
    <property type="component" value="Unassembled WGS sequence"/>
</dbReference>
<sequence>MSEKTEPAAGRAAGVCTWCDEWVCDGVIVGEIERDAGPGYTLVRHQEHVGLRKPVAVDRPRTWSG</sequence>
<accession>A0ABV6UZ75</accession>
<proteinExistence type="predicted"/>
<name>A0ABV6UZ75_9ACTN</name>